<dbReference type="InterPro" id="IPR014358">
    <property type="entry name" value="Enoyl-ACP_Rdtase_NADH"/>
</dbReference>
<dbReference type="PANTHER" id="PTHR43159">
    <property type="entry name" value="ENOYL-[ACYL-CARRIER-PROTEIN] REDUCTASE"/>
    <property type="match status" value="1"/>
</dbReference>
<evidence type="ECO:0000256" key="13">
    <source>
        <dbReference type="PIRSR" id="PIRSR000094-1"/>
    </source>
</evidence>
<dbReference type="AlphaFoldDB" id="W0P027"/>
<comment type="similarity">
    <text evidence="3 12">Belongs to the short-chain dehydrogenases/reductases (SDR) family. FabI subfamily.</text>
</comment>
<evidence type="ECO:0000256" key="4">
    <source>
        <dbReference type="ARBA" id="ARBA00022516"/>
    </source>
</evidence>
<evidence type="ECO:0000256" key="9">
    <source>
        <dbReference type="ARBA" id="ARBA00023098"/>
    </source>
</evidence>
<dbReference type="KEGG" id="bapu:BUMPUSDA_CDS00331"/>
<keyword evidence="6" id="KW-0276">Fatty acid metabolism</keyword>
<feature type="binding site" evidence="14">
    <location>
        <position position="92"/>
    </location>
    <ligand>
        <name>NAD(+)</name>
        <dbReference type="ChEBI" id="CHEBI:57540"/>
    </ligand>
</feature>
<evidence type="ECO:0000256" key="2">
    <source>
        <dbReference type="ARBA" id="ARBA00005194"/>
    </source>
</evidence>
<organism evidence="16 17">
    <name type="scientific">Buchnera aphidicola str. USDA</name>
    <name type="common">Myzus persicae</name>
    <dbReference type="NCBI Taxonomy" id="1009856"/>
    <lineage>
        <taxon>Bacteria</taxon>
        <taxon>Pseudomonadati</taxon>
        <taxon>Pseudomonadota</taxon>
        <taxon>Gammaproteobacteria</taxon>
        <taxon>Enterobacterales</taxon>
        <taxon>Erwiniaceae</taxon>
        <taxon>Buchnera</taxon>
    </lineage>
</organism>
<protein>
    <recommendedName>
        <fullName evidence="12">Enoyl-[acyl-carrier-protein] reductase [NADH]</fullName>
        <ecNumber evidence="12">1.3.1.9</ecNumber>
    </recommendedName>
</protein>
<keyword evidence="7 12" id="KW-0560">Oxidoreductase</keyword>
<dbReference type="Gene3D" id="1.10.8.400">
    <property type="entry name" value="Enoyl acyl carrier protein reductase"/>
    <property type="match status" value="1"/>
</dbReference>
<feature type="binding site" evidence="14">
    <location>
        <position position="13"/>
    </location>
    <ligand>
        <name>NAD(+)</name>
        <dbReference type="ChEBI" id="CHEBI:57540"/>
    </ligand>
</feature>
<feature type="binding site" evidence="14">
    <location>
        <begin position="192"/>
        <end position="196"/>
    </location>
    <ligand>
        <name>NAD(+)</name>
        <dbReference type="ChEBI" id="CHEBI:57540"/>
    </ligand>
</feature>
<dbReference type="Gene3D" id="3.40.50.720">
    <property type="entry name" value="NAD(P)-binding Rossmann-like Domain"/>
    <property type="match status" value="1"/>
</dbReference>
<evidence type="ECO:0000256" key="6">
    <source>
        <dbReference type="ARBA" id="ARBA00022832"/>
    </source>
</evidence>
<comment type="catalytic activity">
    <reaction evidence="12">
        <text>a 2,3-saturated acyl-[ACP] + NAD(+) = a (2E)-enoyl-[ACP] + NADH + H(+)</text>
        <dbReference type="Rhea" id="RHEA:10240"/>
        <dbReference type="Rhea" id="RHEA-COMP:9925"/>
        <dbReference type="Rhea" id="RHEA-COMP:9926"/>
        <dbReference type="ChEBI" id="CHEBI:15378"/>
        <dbReference type="ChEBI" id="CHEBI:57540"/>
        <dbReference type="ChEBI" id="CHEBI:57945"/>
        <dbReference type="ChEBI" id="CHEBI:78784"/>
        <dbReference type="ChEBI" id="CHEBI:78785"/>
        <dbReference type="EC" id="1.3.1.9"/>
    </reaction>
</comment>
<feature type="site" description="Involved in acyl-ACP binding" evidence="15">
    <location>
        <position position="205"/>
    </location>
</feature>
<evidence type="ECO:0000256" key="15">
    <source>
        <dbReference type="PIRSR" id="PIRSR000094-4"/>
    </source>
</evidence>
<dbReference type="InterPro" id="IPR036291">
    <property type="entry name" value="NAD(P)-bd_dom_sf"/>
</dbReference>
<comment type="pathway">
    <text evidence="1">Cofactor biosynthesis; biotin biosynthesis.</text>
</comment>
<dbReference type="UniPathway" id="UPA00094"/>
<keyword evidence="10 12" id="KW-0275">Fatty acid biosynthesis</keyword>
<evidence type="ECO:0000256" key="8">
    <source>
        <dbReference type="ARBA" id="ARBA00023027"/>
    </source>
</evidence>
<dbReference type="CDD" id="cd05372">
    <property type="entry name" value="ENR_SDR"/>
    <property type="match status" value="1"/>
</dbReference>
<feature type="site" description="Involved in acyl-ACP binding" evidence="15">
    <location>
        <position position="204"/>
    </location>
</feature>
<dbReference type="RefSeq" id="WP_025368904.1">
    <property type="nucleotide sequence ID" value="NZ_CP002697.1"/>
</dbReference>
<comment type="function">
    <text evidence="11">Catalyzes the reduction of a carbon-carbon double bond in an enoyl moiety that is covalently linked to an acyl carrier protein (ACP). Involved in the elongation cycle of fatty acid which are used in the lipid metabolism and in the biotin biosynthesis.</text>
</comment>
<dbReference type="HOGENOM" id="CLU_010194_10_1_6"/>
<evidence type="ECO:0000256" key="5">
    <source>
        <dbReference type="ARBA" id="ARBA00022756"/>
    </source>
</evidence>
<dbReference type="GO" id="GO:0004318">
    <property type="term" value="F:enoyl-[acyl-carrier-protein] reductase (NADH) activity"/>
    <property type="evidence" value="ECO:0007669"/>
    <property type="project" value="UniProtKB-EC"/>
</dbReference>
<evidence type="ECO:0000313" key="16">
    <source>
        <dbReference type="EMBL" id="AHG60116.1"/>
    </source>
</evidence>
<dbReference type="PANTHER" id="PTHR43159:SF2">
    <property type="entry name" value="ENOYL-[ACYL-CARRIER-PROTEIN] REDUCTASE [NADH], CHLOROPLASTIC"/>
    <property type="match status" value="1"/>
</dbReference>
<dbReference type="GO" id="GO:0006633">
    <property type="term" value="P:fatty acid biosynthetic process"/>
    <property type="evidence" value="ECO:0007669"/>
    <property type="project" value="UniProtKB-UniPathway"/>
</dbReference>
<dbReference type="EC" id="1.3.1.9" evidence="12"/>
<dbReference type="Pfam" id="PF13561">
    <property type="entry name" value="adh_short_C2"/>
    <property type="match status" value="1"/>
</dbReference>
<dbReference type="GO" id="GO:0009102">
    <property type="term" value="P:biotin biosynthetic process"/>
    <property type="evidence" value="ECO:0007669"/>
    <property type="project" value="UniProtKB-UniPathway"/>
</dbReference>
<evidence type="ECO:0000256" key="12">
    <source>
        <dbReference type="PIRNR" id="PIRNR000094"/>
    </source>
</evidence>
<feature type="site" description="Involved in acyl-ACP binding" evidence="15">
    <location>
        <position position="201"/>
    </location>
</feature>
<accession>W0P027</accession>
<evidence type="ECO:0000256" key="11">
    <source>
        <dbReference type="ARBA" id="ARBA00025542"/>
    </source>
</evidence>
<gene>
    <name evidence="16" type="primary">fabi</name>
    <name evidence="16" type="ORF">BUMPUSDA_CDS00331</name>
</gene>
<feature type="active site" description="Proton acceptor" evidence="13">
    <location>
        <position position="146"/>
    </location>
</feature>
<evidence type="ECO:0000256" key="1">
    <source>
        <dbReference type="ARBA" id="ARBA00004746"/>
    </source>
</evidence>
<dbReference type="EMBL" id="CP002697">
    <property type="protein sequence ID" value="AHG60116.1"/>
    <property type="molecule type" value="Genomic_DNA"/>
</dbReference>
<dbReference type="InterPro" id="IPR002347">
    <property type="entry name" value="SDR_fam"/>
</dbReference>
<reference evidence="16 17" key="1">
    <citation type="journal article" date="2013" name="BMC Genomics">
        <title>Comparative analysis of genome sequences from four strains of the Buchnera aphidicola Mp endosymbion of the green peach aphid, Myzus persicae.</title>
        <authorList>
            <person name="Jiang Z."/>
            <person name="Jones D.H."/>
            <person name="Khuri S."/>
            <person name="Tsinoremas N.F."/>
            <person name="Wyss T."/>
            <person name="Jander G."/>
            <person name="Wilson A.C."/>
        </authorList>
    </citation>
    <scope>NUCLEOTIDE SEQUENCE [LARGE SCALE GENOMIC DNA]</scope>
    <source>
        <strain evidence="17">str. USDA (Myzus persicae)</strain>
    </source>
</reference>
<evidence type="ECO:0000256" key="7">
    <source>
        <dbReference type="ARBA" id="ARBA00023002"/>
    </source>
</evidence>
<feature type="binding site" evidence="14">
    <location>
        <begin position="19"/>
        <end position="20"/>
    </location>
    <ligand>
        <name>NAD(+)</name>
        <dbReference type="ChEBI" id="CHEBI:57540"/>
    </ligand>
</feature>
<evidence type="ECO:0000256" key="10">
    <source>
        <dbReference type="ARBA" id="ARBA00023160"/>
    </source>
</evidence>
<keyword evidence="5" id="KW-0093">Biotin biosynthesis</keyword>
<dbReference type="PATRIC" id="fig|1009856.3.peg.257"/>
<dbReference type="Proteomes" id="UP000019087">
    <property type="component" value="Chromosome"/>
</dbReference>
<comment type="pathway">
    <text evidence="2">Lipid metabolism; fatty acid biosynthesis.</text>
</comment>
<feature type="binding site" evidence="14">
    <location>
        <position position="40"/>
    </location>
    <ligand>
        <name>NAD(+)</name>
        <dbReference type="ChEBI" id="CHEBI:57540"/>
    </ligand>
</feature>
<evidence type="ECO:0000256" key="14">
    <source>
        <dbReference type="PIRSR" id="PIRSR000094-3"/>
    </source>
</evidence>
<feature type="active site" description="Proton acceptor" evidence="13">
    <location>
        <position position="156"/>
    </location>
</feature>
<keyword evidence="8 12" id="KW-0520">NAD</keyword>
<evidence type="ECO:0000256" key="3">
    <source>
        <dbReference type="ARBA" id="ARBA00009233"/>
    </source>
</evidence>
<proteinExistence type="inferred from homology"/>
<feature type="binding site" evidence="14">
    <location>
        <position position="163"/>
    </location>
    <ligand>
        <name>NAD(+)</name>
        <dbReference type="ChEBI" id="CHEBI:57540"/>
    </ligand>
</feature>
<dbReference type="PIRSF" id="PIRSF000094">
    <property type="entry name" value="Enoyl-ACP_rdct"/>
    <property type="match status" value="1"/>
</dbReference>
<sequence>MGILKGKKILITGIYNSRSIAFGIAQSMYYQQAELGFVCQNEKISNKIKDLVSEMKSNFILSCDVSNDENIKKLFFNVSKVWKKFDGLVHCIAYCPKKYLNGDFIDNITRKGFNISHEISSYSFLGMVKECRKMLNSFSSLVTLSYLGAKKVVPNYNIMGSAKASLEANVRYMAYTLGENNIRVNTISCGPIKTVSSYNIKNFNKINNFHHSSSFIKNLITAENIGNVASFLLSNLSYGITGSVIYVDHGVNISSTNSV</sequence>
<dbReference type="SUPFAM" id="SSF51735">
    <property type="entry name" value="NAD(P)-binding Rossmann-fold domains"/>
    <property type="match status" value="1"/>
</dbReference>
<keyword evidence="4 12" id="KW-0444">Lipid biosynthesis</keyword>
<evidence type="ECO:0000313" key="17">
    <source>
        <dbReference type="Proteomes" id="UP000019087"/>
    </source>
</evidence>
<keyword evidence="9" id="KW-0443">Lipid metabolism</keyword>
<dbReference type="FunFam" id="3.40.50.720:FF:000054">
    <property type="entry name" value="Enoyl-[acyl-carrier-protein] reductase [NADH]"/>
    <property type="match status" value="1"/>
</dbReference>
<dbReference type="UniPathway" id="UPA00078"/>
<feature type="binding site" evidence="14">
    <location>
        <begin position="64"/>
        <end position="65"/>
    </location>
    <ligand>
        <name>NAD(+)</name>
        <dbReference type="ChEBI" id="CHEBI:57540"/>
    </ligand>
</feature>
<name>W0P027_BUCMP</name>